<dbReference type="InterPro" id="IPR036866">
    <property type="entry name" value="RibonucZ/Hydroxyglut_hydro"/>
</dbReference>
<dbReference type="AlphaFoldDB" id="A0A2H5XBH5"/>
<dbReference type="EC" id="3.1.26.11" evidence="2"/>
<dbReference type="Gene3D" id="3.60.15.10">
    <property type="entry name" value="Ribonuclease Z/Hydroxyacylglutathione hydrolase-like"/>
    <property type="match status" value="1"/>
</dbReference>
<comment type="caution">
    <text evidence="2">The sequence shown here is derived from an EMBL/GenBank/DDBJ whole genome shotgun (WGS) entry which is preliminary data.</text>
</comment>
<proteinExistence type="predicted"/>
<organism evidence="2 3">
    <name type="scientific">Candidatus Fervidibacter japonicus</name>
    <dbReference type="NCBI Taxonomy" id="2035412"/>
    <lineage>
        <taxon>Bacteria</taxon>
        <taxon>Candidatus Fervidibacterota</taxon>
        <taxon>Candidatus Fervidibacter</taxon>
    </lineage>
</organism>
<dbReference type="PANTHER" id="PTHR42663:SF6">
    <property type="entry name" value="HYDROLASE C777.06C-RELATED"/>
    <property type="match status" value="1"/>
</dbReference>
<dbReference type="Pfam" id="PF12706">
    <property type="entry name" value="Lactamase_B_2"/>
    <property type="match status" value="1"/>
</dbReference>
<name>A0A2H5XBH5_9BACT</name>
<feature type="domain" description="Metallo-beta-lactamase" evidence="1">
    <location>
        <begin position="49"/>
        <end position="240"/>
    </location>
</feature>
<evidence type="ECO:0000313" key="3">
    <source>
        <dbReference type="Proteomes" id="UP000236173"/>
    </source>
</evidence>
<evidence type="ECO:0000313" key="2">
    <source>
        <dbReference type="EMBL" id="GBC98467.1"/>
    </source>
</evidence>
<dbReference type="SUPFAM" id="SSF56281">
    <property type="entry name" value="Metallo-hydrolase/oxidoreductase"/>
    <property type="match status" value="1"/>
</dbReference>
<keyword evidence="2" id="KW-0378">Hydrolase</keyword>
<dbReference type="GO" id="GO:0042781">
    <property type="term" value="F:3'-tRNA processing endoribonuclease activity"/>
    <property type="evidence" value="ECO:0007669"/>
    <property type="project" value="UniProtKB-EC"/>
</dbReference>
<dbReference type="InterPro" id="IPR001279">
    <property type="entry name" value="Metallo-B-lactamas"/>
</dbReference>
<gene>
    <name evidence="2" type="primary">rbn</name>
    <name evidence="2" type="ORF">HRbin17_00979</name>
</gene>
<dbReference type="EMBL" id="BEHT01000011">
    <property type="protein sequence ID" value="GBC98467.1"/>
    <property type="molecule type" value="Genomic_DNA"/>
</dbReference>
<dbReference type="Proteomes" id="UP000236173">
    <property type="component" value="Unassembled WGS sequence"/>
</dbReference>
<dbReference type="PANTHER" id="PTHR42663">
    <property type="entry name" value="HYDROLASE C777.06C-RELATED-RELATED"/>
    <property type="match status" value="1"/>
</dbReference>
<sequence>MLRFVLLGTGSSDLYPSPWCGCDYCARAREERDERDWRHFACALLFPDVLIDCPPDLPHSAWRAQVELFRVRHLLVTHSHPDHFSTDPLLLRRSVVWAQKTARHESGLLPELAPLTVYGNAKVVERLKTFLRETAGKYDLKVDAHKLKPFEPVRLDERTKAHPLRASHCLDEEEAFVFVIERDEFAIFYATDTGWLSEEALDYLRQFALDLVIVDATFGIAPASGEHMNLEQARQLRERLLNEGMLKGQGQFVVTHLSPHWTPPYQLLSAALQKEGVTVGYDGLWLIVE</sequence>
<protein>
    <submittedName>
        <fullName evidence="2">Ribonuclease BN</fullName>
        <ecNumber evidence="2">3.1.26.11</ecNumber>
    </submittedName>
</protein>
<reference evidence="3" key="1">
    <citation type="submission" date="2017-09" db="EMBL/GenBank/DDBJ databases">
        <title>Metaegenomics of thermophilic ammonia-oxidizing enrichment culture.</title>
        <authorList>
            <person name="Kato S."/>
            <person name="Suzuki K."/>
        </authorList>
    </citation>
    <scope>NUCLEOTIDE SEQUENCE [LARGE SCALE GENOMIC DNA]</scope>
</reference>
<accession>A0A2H5XBH5</accession>
<evidence type="ECO:0000259" key="1">
    <source>
        <dbReference type="Pfam" id="PF12706"/>
    </source>
</evidence>